<dbReference type="SMART" id="SM00382">
    <property type="entry name" value="AAA"/>
    <property type="match status" value="1"/>
</dbReference>
<dbReference type="Gene3D" id="3.40.50.300">
    <property type="entry name" value="P-loop containing nucleotide triphosphate hydrolases"/>
    <property type="match status" value="1"/>
</dbReference>
<comment type="subcellular location">
    <subcellularLocation>
        <location evidence="1">Cell membrane</location>
        <topology evidence="1">Peripheral membrane protein</topology>
    </subcellularLocation>
</comment>
<dbReference type="GO" id="GO:0016887">
    <property type="term" value="F:ATP hydrolysis activity"/>
    <property type="evidence" value="ECO:0007669"/>
    <property type="project" value="InterPro"/>
</dbReference>
<dbReference type="InterPro" id="IPR017871">
    <property type="entry name" value="ABC_transporter-like_CS"/>
</dbReference>
<keyword evidence="9" id="KW-1185">Reference proteome</keyword>
<evidence type="ECO:0000256" key="1">
    <source>
        <dbReference type="ARBA" id="ARBA00004202"/>
    </source>
</evidence>
<dbReference type="InterPro" id="IPR003593">
    <property type="entry name" value="AAA+_ATPase"/>
</dbReference>
<dbReference type="EMBL" id="PVTF01000018">
    <property type="protein sequence ID" value="PRY34067.1"/>
    <property type="molecule type" value="Genomic_DNA"/>
</dbReference>
<evidence type="ECO:0000256" key="6">
    <source>
        <dbReference type="SAM" id="MobiDB-lite"/>
    </source>
</evidence>
<evidence type="ECO:0000256" key="4">
    <source>
        <dbReference type="ARBA" id="ARBA00022840"/>
    </source>
</evidence>
<dbReference type="InterPro" id="IPR003439">
    <property type="entry name" value="ABC_transporter-like_ATP-bd"/>
</dbReference>
<dbReference type="InterPro" id="IPR027417">
    <property type="entry name" value="P-loop_NTPase"/>
</dbReference>
<evidence type="ECO:0000256" key="5">
    <source>
        <dbReference type="ARBA" id="ARBA00023251"/>
    </source>
</evidence>
<dbReference type="Pfam" id="PF00005">
    <property type="entry name" value="ABC_tran"/>
    <property type="match status" value="1"/>
</dbReference>
<protein>
    <submittedName>
        <fullName evidence="8">ABC-2 type transport system ATP-binding protein</fullName>
    </submittedName>
</protein>
<evidence type="ECO:0000256" key="3">
    <source>
        <dbReference type="ARBA" id="ARBA00022741"/>
    </source>
</evidence>
<keyword evidence="5" id="KW-0046">Antibiotic resistance</keyword>
<dbReference type="OrthoDB" id="9804819at2"/>
<feature type="compositionally biased region" description="Acidic residues" evidence="6">
    <location>
        <begin position="336"/>
        <end position="350"/>
    </location>
</feature>
<organism evidence="8 9">
    <name type="scientific">Umezawaea tangerina</name>
    <dbReference type="NCBI Taxonomy" id="84725"/>
    <lineage>
        <taxon>Bacteria</taxon>
        <taxon>Bacillati</taxon>
        <taxon>Actinomycetota</taxon>
        <taxon>Actinomycetes</taxon>
        <taxon>Pseudonocardiales</taxon>
        <taxon>Pseudonocardiaceae</taxon>
        <taxon>Umezawaea</taxon>
    </lineage>
</organism>
<evidence type="ECO:0000256" key="2">
    <source>
        <dbReference type="ARBA" id="ARBA00022448"/>
    </source>
</evidence>
<keyword evidence="2" id="KW-0813">Transport</keyword>
<keyword evidence="4 8" id="KW-0067">ATP-binding</keyword>
<accession>A0A2T0SKX2</accession>
<dbReference type="GO" id="GO:0005524">
    <property type="term" value="F:ATP binding"/>
    <property type="evidence" value="ECO:0007669"/>
    <property type="project" value="UniProtKB-KW"/>
</dbReference>
<dbReference type="Proteomes" id="UP000239494">
    <property type="component" value="Unassembled WGS sequence"/>
</dbReference>
<dbReference type="GO" id="GO:0046677">
    <property type="term" value="P:response to antibiotic"/>
    <property type="evidence" value="ECO:0007669"/>
    <property type="project" value="UniProtKB-KW"/>
</dbReference>
<dbReference type="GO" id="GO:0005886">
    <property type="term" value="C:plasma membrane"/>
    <property type="evidence" value="ECO:0007669"/>
    <property type="project" value="UniProtKB-SubCell"/>
</dbReference>
<dbReference type="AlphaFoldDB" id="A0A2T0SKX2"/>
<feature type="region of interest" description="Disordered" evidence="6">
    <location>
        <begin position="334"/>
        <end position="359"/>
    </location>
</feature>
<comment type="caution">
    <text evidence="8">The sequence shown here is derived from an EMBL/GenBank/DDBJ whole genome shotgun (WGS) entry which is preliminary data.</text>
</comment>
<feature type="domain" description="ABC transporter" evidence="7">
    <location>
        <begin position="4"/>
        <end position="256"/>
    </location>
</feature>
<dbReference type="SUPFAM" id="SSF52540">
    <property type="entry name" value="P-loop containing nucleoside triphosphate hydrolases"/>
    <property type="match status" value="1"/>
</dbReference>
<dbReference type="InterPro" id="IPR050763">
    <property type="entry name" value="ABC_transporter_ATP-binding"/>
</dbReference>
<dbReference type="RefSeq" id="WP_106195596.1">
    <property type="nucleotide sequence ID" value="NZ_PVTF01000018.1"/>
</dbReference>
<dbReference type="PROSITE" id="PS50893">
    <property type="entry name" value="ABC_TRANSPORTER_2"/>
    <property type="match status" value="1"/>
</dbReference>
<name>A0A2T0SKX2_9PSEU</name>
<keyword evidence="3" id="KW-0547">Nucleotide-binding</keyword>
<proteinExistence type="predicted"/>
<evidence type="ECO:0000259" key="7">
    <source>
        <dbReference type="PROSITE" id="PS50893"/>
    </source>
</evidence>
<gene>
    <name evidence="8" type="ORF">CLV43_11893</name>
</gene>
<evidence type="ECO:0000313" key="8">
    <source>
        <dbReference type="EMBL" id="PRY34067.1"/>
    </source>
</evidence>
<evidence type="ECO:0000313" key="9">
    <source>
        <dbReference type="Proteomes" id="UP000239494"/>
    </source>
</evidence>
<sequence>MALVEARQLTKVFRRPDKPPGLAGALRHLATRRYVEKVAVDHVDLSIEAGEAVAYVGPNGAGKSTTVKLLSGILQPTSGEVRIGGLVPQDDRMAVAHRIGVLFGQRTQLWWDLPVADSLAVLRDLYGVDEGTYRKRLKRFDEVLGLDDLMAVTGRKLSLGQRMRADLAAALVHGPEVVYLDEPTIGLDLSVKDRVREFFRELRDEGTTVMLTSHDLADIEGFCRRLVIIDEGRIVFDGDLEAVKDEFARDRILHVHTETRVDPDRVRAVLPGAVVAAGESPLWHSIRFDRFAITAGQAVAAVTGIAAVVDFRIDEPGIEDVIRRVYSGELRLAAETDAETDSEPDVEGSGEPDAVVTAP</sequence>
<dbReference type="PANTHER" id="PTHR42711:SF1">
    <property type="entry name" value="ABC-TRANSPORT PROTEIN, ATP-BINDING COMPONENT"/>
    <property type="match status" value="1"/>
</dbReference>
<reference evidence="8 9" key="1">
    <citation type="submission" date="2018-03" db="EMBL/GenBank/DDBJ databases">
        <title>Genomic Encyclopedia of Archaeal and Bacterial Type Strains, Phase II (KMG-II): from individual species to whole genera.</title>
        <authorList>
            <person name="Goeker M."/>
        </authorList>
    </citation>
    <scope>NUCLEOTIDE SEQUENCE [LARGE SCALE GENOMIC DNA]</scope>
    <source>
        <strain evidence="8 9">DSM 44720</strain>
    </source>
</reference>
<dbReference type="PROSITE" id="PS00211">
    <property type="entry name" value="ABC_TRANSPORTER_1"/>
    <property type="match status" value="1"/>
</dbReference>
<dbReference type="PANTHER" id="PTHR42711">
    <property type="entry name" value="ABC TRANSPORTER ATP-BINDING PROTEIN"/>
    <property type="match status" value="1"/>
</dbReference>